<keyword evidence="3" id="KW-1185">Reference proteome</keyword>
<evidence type="ECO:0000259" key="1">
    <source>
        <dbReference type="Pfam" id="PF13225"/>
    </source>
</evidence>
<dbReference type="PANTHER" id="PTHR33591">
    <property type="entry name" value="BETA-CAROTENE ISOMERASE D27"/>
    <property type="match status" value="1"/>
</dbReference>
<dbReference type="InterPro" id="IPR025114">
    <property type="entry name" value="D27-like_C"/>
</dbReference>
<evidence type="ECO:0000313" key="2">
    <source>
        <dbReference type="EMBL" id="MDT0467461.1"/>
    </source>
</evidence>
<protein>
    <submittedName>
        <fullName evidence="2">Beta-carotene isomerase domain-containing protein</fullName>
    </submittedName>
</protein>
<comment type="caution">
    <text evidence="2">The sequence shown here is derived from an EMBL/GenBank/DDBJ whole genome shotgun (WGS) entry which is preliminary data.</text>
</comment>
<dbReference type="PANTHER" id="PTHR33591:SF2">
    <property type="entry name" value="BETA-CAROTENE ISOMERASE D27"/>
    <property type="match status" value="1"/>
</dbReference>
<keyword evidence="2" id="KW-0413">Isomerase</keyword>
<name>A0ABU2U333_9ACTN</name>
<accession>A0ABU2U333</accession>
<organism evidence="2 3">
    <name type="scientific">Streptomyces gibsoniae</name>
    <dbReference type="NCBI Taxonomy" id="3075529"/>
    <lineage>
        <taxon>Bacteria</taxon>
        <taxon>Bacillati</taxon>
        <taxon>Actinomycetota</taxon>
        <taxon>Actinomycetes</taxon>
        <taxon>Kitasatosporales</taxon>
        <taxon>Streptomycetaceae</taxon>
        <taxon>Streptomyces</taxon>
    </lineage>
</organism>
<feature type="domain" description="Beta-carotene isomerase D27-like C-terminal" evidence="1">
    <location>
        <begin position="103"/>
        <end position="161"/>
    </location>
</feature>
<reference evidence="3" key="1">
    <citation type="submission" date="2023-07" db="EMBL/GenBank/DDBJ databases">
        <title>30 novel species of actinomycetes from the DSMZ collection.</title>
        <authorList>
            <person name="Nouioui I."/>
        </authorList>
    </citation>
    <scope>NUCLEOTIDE SEQUENCE [LARGE SCALE GENOMIC DNA]</scope>
    <source>
        <strain evidence="3">DSM 41699</strain>
    </source>
</reference>
<dbReference type="EMBL" id="JAVREY010000053">
    <property type="protein sequence ID" value="MDT0467461.1"/>
    <property type="molecule type" value="Genomic_DNA"/>
</dbReference>
<evidence type="ECO:0000313" key="3">
    <source>
        <dbReference type="Proteomes" id="UP001183809"/>
    </source>
</evidence>
<sequence length="164" mass="18222">MIDGLLLRKFLRVHARQIGYRSAAPGYAALVDQTEHEFARFSGADLVSAVHGSYTGWMGGRRAVGVLGRLGRRAPRAAARTLTLATPKLFRWLVGPIRRTGPTELVVQRCRFLAETSPEICLRVCKAPTESFFTDTLNIPTTLTPDLRRSTCRVSFTPAPRRAR</sequence>
<dbReference type="InterPro" id="IPR038938">
    <property type="entry name" value="D27-like"/>
</dbReference>
<dbReference type="GO" id="GO:0016853">
    <property type="term" value="F:isomerase activity"/>
    <property type="evidence" value="ECO:0007669"/>
    <property type="project" value="UniProtKB-KW"/>
</dbReference>
<dbReference type="RefSeq" id="WP_311698922.1">
    <property type="nucleotide sequence ID" value="NZ_JAVREY010000053.1"/>
</dbReference>
<proteinExistence type="predicted"/>
<gene>
    <name evidence="2" type="ORF">RM764_31450</name>
</gene>
<dbReference type="Proteomes" id="UP001183809">
    <property type="component" value="Unassembled WGS sequence"/>
</dbReference>
<dbReference type="Pfam" id="PF13225">
    <property type="entry name" value="D27-like_C"/>
    <property type="match status" value="1"/>
</dbReference>